<proteinExistence type="predicted"/>
<dbReference type="AlphaFoldDB" id="A0A7W7SM58"/>
<protein>
    <submittedName>
        <fullName evidence="2">Uncharacterized protein</fullName>
    </submittedName>
</protein>
<dbReference type="Proteomes" id="UP000578819">
    <property type="component" value="Unassembled WGS sequence"/>
</dbReference>
<evidence type="ECO:0000313" key="2">
    <source>
        <dbReference type="EMBL" id="MBB4957011.1"/>
    </source>
</evidence>
<comment type="caution">
    <text evidence="2">The sequence shown here is derived from an EMBL/GenBank/DDBJ whole genome shotgun (WGS) entry which is preliminary data.</text>
</comment>
<reference evidence="2 3" key="1">
    <citation type="submission" date="2020-08" db="EMBL/GenBank/DDBJ databases">
        <title>Sequencing the genomes of 1000 actinobacteria strains.</title>
        <authorList>
            <person name="Klenk H.-P."/>
        </authorList>
    </citation>
    <scope>NUCLEOTIDE SEQUENCE [LARGE SCALE GENOMIC DNA]</scope>
    <source>
        <strain evidence="2 3">DSM 45886</strain>
    </source>
</reference>
<gene>
    <name evidence="2" type="ORF">FHR38_000744</name>
</gene>
<feature type="region of interest" description="Disordered" evidence="1">
    <location>
        <begin position="41"/>
        <end position="68"/>
    </location>
</feature>
<evidence type="ECO:0000256" key="1">
    <source>
        <dbReference type="SAM" id="MobiDB-lite"/>
    </source>
</evidence>
<dbReference type="EMBL" id="JACHJW010000001">
    <property type="protein sequence ID" value="MBB4957011.1"/>
    <property type="molecule type" value="Genomic_DNA"/>
</dbReference>
<keyword evidence="3" id="KW-1185">Reference proteome</keyword>
<organism evidence="2 3">
    <name type="scientific">Micromonospora polyrhachis</name>
    <dbReference type="NCBI Taxonomy" id="1282883"/>
    <lineage>
        <taxon>Bacteria</taxon>
        <taxon>Bacillati</taxon>
        <taxon>Actinomycetota</taxon>
        <taxon>Actinomycetes</taxon>
        <taxon>Micromonosporales</taxon>
        <taxon>Micromonosporaceae</taxon>
        <taxon>Micromonospora</taxon>
    </lineage>
</organism>
<dbReference type="RefSeq" id="WP_184532740.1">
    <property type="nucleotide sequence ID" value="NZ_JACHJW010000001.1"/>
</dbReference>
<dbReference type="Gene3D" id="1.10.287.1060">
    <property type="entry name" value="ESAT-6-like"/>
    <property type="match status" value="1"/>
</dbReference>
<evidence type="ECO:0000313" key="3">
    <source>
        <dbReference type="Proteomes" id="UP000578819"/>
    </source>
</evidence>
<sequence>MSDSHETIVNPSATRGGASALAAAGDTLAGRWATLSSTINSLNSAKPWGTDQAGEEFNKNYLSGDEPPATLTLDAGKKLVERMQQLGPDIAGAVDGTVDVDDMVDGWFGKGEK</sequence>
<name>A0A7W7SM58_9ACTN</name>
<accession>A0A7W7SM58</accession>